<evidence type="ECO:0000256" key="2">
    <source>
        <dbReference type="ARBA" id="ARBA00022475"/>
    </source>
</evidence>
<evidence type="ECO:0000256" key="1">
    <source>
        <dbReference type="ARBA" id="ARBA00004651"/>
    </source>
</evidence>
<feature type="transmembrane region" description="Helical" evidence="6">
    <location>
        <begin position="94"/>
        <end position="115"/>
    </location>
</feature>
<protein>
    <submittedName>
        <fullName evidence="7">Ribonuclease BN</fullName>
    </submittedName>
</protein>
<keyword evidence="8" id="KW-1185">Reference proteome</keyword>
<dbReference type="GO" id="GO:0005886">
    <property type="term" value="C:plasma membrane"/>
    <property type="evidence" value="ECO:0007669"/>
    <property type="project" value="UniProtKB-SubCell"/>
</dbReference>
<feature type="transmembrane region" description="Helical" evidence="6">
    <location>
        <begin position="35"/>
        <end position="54"/>
    </location>
</feature>
<dbReference type="Proteomes" id="UP000008229">
    <property type="component" value="Chromosome"/>
</dbReference>
<organism evidence="7 8">
    <name type="scientific">Conexibacter woesei (strain DSM 14684 / CCUG 47730 / CIP 108061 / JCM 11494 / NBRC 100937 / ID131577)</name>
    <dbReference type="NCBI Taxonomy" id="469383"/>
    <lineage>
        <taxon>Bacteria</taxon>
        <taxon>Bacillati</taxon>
        <taxon>Actinomycetota</taxon>
        <taxon>Thermoleophilia</taxon>
        <taxon>Solirubrobacterales</taxon>
        <taxon>Conexibacteraceae</taxon>
        <taxon>Conexibacter</taxon>
    </lineage>
</organism>
<accession>D3F2W0</accession>
<dbReference type="HOGENOM" id="CLU_045539_4_2_11"/>
<dbReference type="STRING" id="469383.Cwoe_5841"/>
<dbReference type="AlphaFoldDB" id="D3F2W0"/>
<dbReference type="EMBL" id="CP001854">
    <property type="protein sequence ID" value="ADB54241.1"/>
    <property type="molecule type" value="Genomic_DNA"/>
</dbReference>
<reference evidence="8" key="2">
    <citation type="submission" date="2010-01" db="EMBL/GenBank/DDBJ databases">
        <title>The complete genome of Conexibacter woesei DSM 14684.</title>
        <authorList>
            <consortium name="US DOE Joint Genome Institute (JGI-PGF)"/>
            <person name="Lucas S."/>
            <person name="Copeland A."/>
            <person name="Lapidus A."/>
            <person name="Glavina del Rio T."/>
            <person name="Dalin E."/>
            <person name="Tice H."/>
            <person name="Bruce D."/>
            <person name="Goodwin L."/>
            <person name="Pitluck S."/>
            <person name="Kyrpides N."/>
            <person name="Mavromatis K."/>
            <person name="Ivanova N."/>
            <person name="Mikhailova N."/>
            <person name="Chertkov O."/>
            <person name="Brettin T."/>
            <person name="Detter J.C."/>
            <person name="Han C."/>
            <person name="Larimer F."/>
            <person name="Land M."/>
            <person name="Hauser L."/>
            <person name="Markowitz V."/>
            <person name="Cheng J.-F."/>
            <person name="Hugenholtz P."/>
            <person name="Woyke T."/>
            <person name="Wu D."/>
            <person name="Pukall R."/>
            <person name="Steenblock K."/>
            <person name="Schneider S."/>
            <person name="Klenk H.-P."/>
            <person name="Eisen J.A."/>
        </authorList>
    </citation>
    <scope>NUCLEOTIDE SEQUENCE [LARGE SCALE GENOMIC DNA]</scope>
    <source>
        <strain evidence="8">DSM 14684 / CIP 108061 / JCM 11494 / NBRC 100937 / ID131577</strain>
    </source>
</reference>
<keyword evidence="4 6" id="KW-1133">Transmembrane helix</keyword>
<dbReference type="KEGG" id="cwo:Cwoe_5841"/>
<dbReference type="PANTHER" id="PTHR30213:SF0">
    <property type="entry name" value="UPF0761 MEMBRANE PROTEIN YIHY"/>
    <property type="match status" value="1"/>
</dbReference>
<dbReference type="InterPro" id="IPR017039">
    <property type="entry name" value="Virul_fac_BrkB"/>
</dbReference>
<proteinExistence type="predicted"/>
<keyword evidence="5 6" id="KW-0472">Membrane</keyword>
<dbReference type="Pfam" id="PF03631">
    <property type="entry name" value="Virul_fac_BrkB"/>
    <property type="match status" value="1"/>
</dbReference>
<dbReference type="OrthoDB" id="3812359at2"/>
<dbReference type="PIRSF" id="PIRSF035875">
    <property type="entry name" value="RNase_BN"/>
    <property type="match status" value="1"/>
</dbReference>
<dbReference type="NCBIfam" id="TIGR00765">
    <property type="entry name" value="yihY_not_rbn"/>
    <property type="match status" value="1"/>
</dbReference>
<reference evidence="7 8" key="1">
    <citation type="journal article" date="2010" name="Stand. Genomic Sci.">
        <title>Complete genome sequence of Conexibacter woesei type strain (ID131577).</title>
        <authorList>
            <person name="Pukall R."/>
            <person name="Lapidus A."/>
            <person name="Glavina Del Rio T."/>
            <person name="Copeland A."/>
            <person name="Tice H."/>
            <person name="Cheng J.-F."/>
            <person name="Lucas S."/>
            <person name="Chen F."/>
            <person name="Nolan M."/>
            <person name="Bruce D."/>
            <person name="Goodwin L."/>
            <person name="Pitluck S."/>
            <person name="Mavromatis K."/>
            <person name="Ivanova N."/>
            <person name="Ovchinnikova G."/>
            <person name="Pati A."/>
            <person name="Chen A."/>
            <person name="Palaniappan K."/>
            <person name="Land M."/>
            <person name="Hauser L."/>
            <person name="Chang Y.-J."/>
            <person name="Jeffries C.D."/>
            <person name="Chain P."/>
            <person name="Meincke L."/>
            <person name="Sims D."/>
            <person name="Brettin T."/>
            <person name="Detter J.C."/>
            <person name="Rohde M."/>
            <person name="Goeker M."/>
            <person name="Bristow J."/>
            <person name="Eisen J.A."/>
            <person name="Markowitz V."/>
            <person name="Kyrpides N.C."/>
            <person name="Klenk H.-P."/>
            <person name="Hugenholtz P."/>
        </authorList>
    </citation>
    <scope>NUCLEOTIDE SEQUENCE [LARGE SCALE GENOMIC DNA]</scope>
    <source>
        <strain evidence="8">DSM 14684 / CIP 108061 / JCM 11494 / NBRC 100937 / ID131577</strain>
    </source>
</reference>
<gene>
    <name evidence="7" type="ordered locus">Cwoe_5841</name>
</gene>
<evidence type="ECO:0000313" key="7">
    <source>
        <dbReference type="EMBL" id="ADB54241.1"/>
    </source>
</evidence>
<comment type="subcellular location">
    <subcellularLocation>
        <location evidence="1">Cell membrane</location>
        <topology evidence="1">Multi-pass membrane protein</topology>
    </subcellularLocation>
</comment>
<keyword evidence="2" id="KW-1003">Cell membrane</keyword>
<evidence type="ECO:0000256" key="3">
    <source>
        <dbReference type="ARBA" id="ARBA00022692"/>
    </source>
</evidence>
<sequence>MTKRTERWHHHPLQHLKLLWRMAYEANVTGLSGMVAYNLLLSIFPFVLLVLFVVGQVVRSEATEASIVNEIQRLFPQAAESSVRNTLATVRDNATSIGIVALVGGIWVGTSFWGAMDTAFCRIYDSPCRSWVKQKLFALAMLVVAALFLAASVALPALQAAVLVGAGEVLPFGLANWHAFTLGLGIAGGVTVLFAVTCVIYVAVPSGALPWRAIWPGALLATLGVTLVNWAFPFYLTDVSTIGSLGSGLGFLLIVLVWFYVVAFVLLLGGVLNSSRLARAAAGGPAKPSS</sequence>
<evidence type="ECO:0000313" key="8">
    <source>
        <dbReference type="Proteomes" id="UP000008229"/>
    </source>
</evidence>
<name>D3F2W0_CONWI</name>
<feature type="transmembrane region" description="Helical" evidence="6">
    <location>
        <begin position="214"/>
        <end position="236"/>
    </location>
</feature>
<feature type="transmembrane region" description="Helical" evidence="6">
    <location>
        <begin position="177"/>
        <end position="202"/>
    </location>
</feature>
<dbReference type="PANTHER" id="PTHR30213">
    <property type="entry name" value="INNER MEMBRANE PROTEIN YHJD"/>
    <property type="match status" value="1"/>
</dbReference>
<evidence type="ECO:0000256" key="5">
    <source>
        <dbReference type="ARBA" id="ARBA00023136"/>
    </source>
</evidence>
<dbReference type="eggNOG" id="COG1295">
    <property type="taxonomic scope" value="Bacteria"/>
</dbReference>
<evidence type="ECO:0000256" key="6">
    <source>
        <dbReference type="SAM" id="Phobius"/>
    </source>
</evidence>
<feature type="transmembrane region" description="Helical" evidence="6">
    <location>
        <begin position="136"/>
        <end position="157"/>
    </location>
</feature>
<evidence type="ECO:0000256" key="4">
    <source>
        <dbReference type="ARBA" id="ARBA00022989"/>
    </source>
</evidence>
<feature type="transmembrane region" description="Helical" evidence="6">
    <location>
        <begin position="248"/>
        <end position="272"/>
    </location>
</feature>
<keyword evidence="3 6" id="KW-0812">Transmembrane</keyword>
<dbReference type="RefSeq" id="WP_012937292.1">
    <property type="nucleotide sequence ID" value="NC_013739.1"/>
</dbReference>